<evidence type="ECO:0000256" key="1">
    <source>
        <dbReference type="SAM" id="SignalP"/>
    </source>
</evidence>
<dbReference type="InParanoid" id="A0A1Y2H0T9"/>
<protein>
    <submittedName>
        <fullName evidence="2">Uncharacterized protein</fullName>
    </submittedName>
</protein>
<feature type="chain" id="PRO_5012666230" evidence="1">
    <location>
        <begin position="24"/>
        <end position="153"/>
    </location>
</feature>
<dbReference type="RefSeq" id="XP_021885854.1">
    <property type="nucleotide sequence ID" value="XM_022022588.1"/>
</dbReference>
<reference evidence="2 3" key="1">
    <citation type="submission" date="2016-07" db="EMBL/GenBank/DDBJ databases">
        <title>Pervasive Adenine N6-methylation of Active Genes in Fungi.</title>
        <authorList>
            <consortium name="DOE Joint Genome Institute"/>
            <person name="Mondo S.J."/>
            <person name="Dannebaum R.O."/>
            <person name="Kuo R.C."/>
            <person name="Labutti K."/>
            <person name="Haridas S."/>
            <person name="Kuo A."/>
            <person name="Salamov A."/>
            <person name="Ahrendt S.R."/>
            <person name="Lipzen A."/>
            <person name="Sullivan W."/>
            <person name="Andreopoulos W.B."/>
            <person name="Clum A."/>
            <person name="Lindquist E."/>
            <person name="Daum C."/>
            <person name="Ramamoorthy G.K."/>
            <person name="Gryganskyi A."/>
            <person name="Culley D."/>
            <person name="Magnuson J.K."/>
            <person name="James T.Y."/>
            <person name="O'Malley M.A."/>
            <person name="Stajich J.E."/>
            <person name="Spatafora J.W."/>
            <person name="Visel A."/>
            <person name="Grigoriev I.V."/>
        </authorList>
    </citation>
    <scope>NUCLEOTIDE SEQUENCE [LARGE SCALE GENOMIC DNA]</scope>
    <source>
        <strain evidence="2 3">NRRL 3116</strain>
    </source>
</reference>
<organism evidence="2 3">
    <name type="scientific">Lobosporangium transversale</name>
    <dbReference type="NCBI Taxonomy" id="64571"/>
    <lineage>
        <taxon>Eukaryota</taxon>
        <taxon>Fungi</taxon>
        <taxon>Fungi incertae sedis</taxon>
        <taxon>Mucoromycota</taxon>
        <taxon>Mortierellomycotina</taxon>
        <taxon>Mortierellomycetes</taxon>
        <taxon>Mortierellales</taxon>
        <taxon>Mortierellaceae</taxon>
        <taxon>Lobosporangium</taxon>
    </lineage>
</organism>
<name>A0A1Y2H0T9_9FUNG</name>
<sequence>MRSSSIIFATAFLAFMAVSNVSAQEVQQPETPAPCYQEKCTPLIEILKECKINVDPTTGDITFPVADDTKNETDKCLCKQSIVNAYDPCYTCGVENQKIQEQFSTTMLVDTCNANFGANTVKLPGSTAASSSIHVSSLVLSAASIVVSVAFLA</sequence>
<accession>A0A1Y2H0T9</accession>
<keyword evidence="3" id="KW-1185">Reference proteome</keyword>
<keyword evidence="1" id="KW-0732">Signal</keyword>
<dbReference type="EMBL" id="MCFF01000002">
    <property type="protein sequence ID" value="ORZ28169.1"/>
    <property type="molecule type" value="Genomic_DNA"/>
</dbReference>
<gene>
    <name evidence="2" type="ORF">BCR41DRAFT_344752</name>
</gene>
<comment type="caution">
    <text evidence="2">The sequence shown here is derived from an EMBL/GenBank/DDBJ whole genome shotgun (WGS) entry which is preliminary data.</text>
</comment>
<proteinExistence type="predicted"/>
<evidence type="ECO:0000313" key="3">
    <source>
        <dbReference type="Proteomes" id="UP000193648"/>
    </source>
</evidence>
<dbReference type="Proteomes" id="UP000193648">
    <property type="component" value="Unassembled WGS sequence"/>
</dbReference>
<feature type="signal peptide" evidence="1">
    <location>
        <begin position="1"/>
        <end position="23"/>
    </location>
</feature>
<evidence type="ECO:0000313" key="2">
    <source>
        <dbReference type="EMBL" id="ORZ28169.1"/>
    </source>
</evidence>
<dbReference type="AlphaFoldDB" id="A0A1Y2H0T9"/>
<dbReference type="GeneID" id="33564432"/>
<dbReference type="OrthoDB" id="2404630at2759"/>